<keyword evidence="5" id="KW-0687">Ribonucleoprotein</keyword>
<feature type="region of interest" description="Disordered" evidence="8">
    <location>
        <begin position="277"/>
        <end position="465"/>
    </location>
</feature>
<protein>
    <recommendedName>
        <fullName evidence="6">Small ribosomal subunit protein bS1</fullName>
    </recommendedName>
    <alternativeName>
        <fullName evidence="7">30S ribosomal protein S1</fullName>
    </alternativeName>
</protein>
<evidence type="ECO:0000256" key="3">
    <source>
        <dbReference type="ARBA" id="ARBA00022884"/>
    </source>
</evidence>
<dbReference type="GO" id="GO:0006412">
    <property type="term" value="P:translation"/>
    <property type="evidence" value="ECO:0007669"/>
    <property type="project" value="TreeGrafter"/>
</dbReference>
<keyword evidence="3" id="KW-0694">RNA-binding</keyword>
<evidence type="ECO:0000256" key="6">
    <source>
        <dbReference type="ARBA" id="ARBA00035293"/>
    </source>
</evidence>
<gene>
    <name evidence="10" type="ORF">GF359_09665</name>
</gene>
<feature type="compositionally biased region" description="Basic residues" evidence="8">
    <location>
        <begin position="450"/>
        <end position="459"/>
    </location>
</feature>
<keyword evidence="4" id="KW-0689">Ribosomal protein</keyword>
<dbReference type="SMART" id="SM00316">
    <property type="entry name" value="S1"/>
    <property type="match status" value="3"/>
</dbReference>
<dbReference type="PRINTS" id="PR00681">
    <property type="entry name" value="RIBOSOMALS1"/>
</dbReference>
<dbReference type="InterPro" id="IPR035104">
    <property type="entry name" value="Ribosomal_protein_S1-like"/>
</dbReference>
<dbReference type="GO" id="GO:0003729">
    <property type="term" value="F:mRNA binding"/>
    <property type="evidence" value="ECO:0007669"/>
    <property type="project" value="TreeGrafter"/>
</dbReference>
<feature type="non-terminal residue" evidence="10">
    <location>
        <position position="1"/>
    </location>
</feature>
<feature type="domain" description="S1 motif" evidence="9">
    <location>
        <begin position="170"/>
        <end position="239"/>
    </location>
</feature>
<feature type="compositionally biased region" description="Basic residues" evidence="8">
    <location>
        <begin position="338"/>
        <end position="350"/>
    </location>
</feature>
<proteinExistence type="inferred from homology"/>
<dbReference type="PROSITE" id="PS50126">
    <property type="entry name" value="S1"/>
    <property type="match status" value="3"/>
</dbReference>
<feature type="compositionally biased region" description="Basic and acidic residues" evidence="8">
    <location>
        <begin position="432"/>
        <end position="449"/>
    </location>
</feature>
<dbReference type="PANTHER" id="PTHR10724">
    <property type="entry name" value="30S RIBOSOMAL PROTEIN S1"/>
    <property type="match status" value="1"/>
</dbReference>
<keyword evidence="2" id="KW-0677">Repeat</keyword>
<evidence type="ECO:0000313" key="11">
    <source>
        <dbReference type="Proteomes" id="UP000630660"/>
    </source>
</evidence>
<feature type="domain" description="S1 motif" evidence="9">
    <location>
        <begin position="83"/>
        <end position="153"/>
    </location>
</feature>
<dbReference type="FunFam" id="2.40.50.140:FF:000011">
    <property type="entry name" value="30S ribosomal protein S1"/>
    <property type="match status" value="1"/>
</dbReference>
<feature type="compositionally biased region" description="Basic and acidic residues" evidence="8">
    <location>
        <begin position="351"/>
        <end position="375"/>
    </location>
</feature>
<sequence>GKVTSFTDYGAFVELEKGIEGLIHVSEMSWTRVVNHPAQILQIGQEVEAIVLSLDKENRRISLGLKQTTPDPWSVIDERYHIGQRLEGTVSSLKNFGAFVELEEGIEGLIRNVDLSWTKRVKHPREILKRGEKIGTIILDIDKESRRITLGLKQTHEDPFYMWSKEYRQGQHVAGKIIDMPSSGVVVALTDEIEGFIPQQQLRKRKIKKIKDHYDLGDELQLIIRRIDPKSRRVILSERDYYQKTVEKGHRPAKPIKAPKGFALKDHLEDALSTLKDATTEEGQTELALDESEEKPKKTAEKKKTHLKAEKDDKSEAKVKVDAETKADDEAKAESKTKTKSTKKTTAKKKTKEETKEKSEEKVKEGDEKKAEEKAKKPKKSTRKTKAKKDDKADVKDDEEAKADDEAKAESKTKKATSKKTTKKSTTKAKKDKAEDDTKAEDKGKAESKTKRKTTRKKKTTEEKQ</sequence>
<feature type="compositionally biased region" description="Basic and acidic residues" evidence="8">
    <location>
        <begin position="307"/>
        <end position="337"/>
    </location>
</feature>
<dbReference type="SUPFAM" id="SSF50249">
    <property type="entry name" value="Nucleic acid-binding proteins"/>
    <property type="match status" value="3"/>
</dbReference>
<feature type="compositionally biased region" description="Basic residues" evidence="8">
    <location>
        <begin position="376"/>
        <end position="387"/>
    </location>
</feature>
<feature type="domain" description="S1 motif" evidence="9">
    <location>
        <begin position="1"/>
        <end position="66"/>
    </location>
</feature>
<reference evidence="10" key="1">
    <citation type="submission" date="2019-11" db="EMBL/GenBank/DDBJ databases">
        <title>Microbial mats filling the niche in hypersaline microbial mats.</title>
        <authorList>
            <person name="Wong H.L."/>
            <person name="Macleod F.I."/>
            <person name="White R.A. III"/>
            <person name="Burns B.P."/>
        </authorList>
    </citation>
    <scope>NUCLEOTIDE SEQUENCE</scope>
    <source>
        <strain evidence="10">Bin_327</strain>
    </source>
</reference>
<feature type="compositionally biased region" description="Basic and acidic residues" evidence="8">
    <location>
        <begin position="404"/>
        <end position="413"/>
    </location>
</feature>
<accession>A0A9D5KD91</accession>
<evidence type="ECO:0000256" key="2">
    <source>
        <dbReference type="ARBA" id="ARBA00022737"/>
    </source>
</evidence>
<evidence type="ECO:0000256" key="7">
    <source>
        <dbReference type="ARBA" id="ARBA00035517"/>
    </source>
</evidence>
<evidence type="ECO:0000256" key="5">
    <source>
        <dbReference type="ARBA" id="ARBA00023274"/>
    </source>
</evidence>
<dbReference type="InterPro" id="IPR012340">
    <property type="entry name" value="NA-bd_OB-fold"/>
</dbReference>
<dbReference type="InterPro" id="IPR050437">
    <property type="entry name" value="Ribos_protein_bS1-like"/>
</dbReference>
<comment type="caution">
    <text evidence="10">The sequence shown here is derived from an EMBL/GenBank/DDBJ whole genome shotgun (WGS) entry which is preliminary data.</text>
</comment>
<evidence type="ECO:0000256" key="1">
    <source>
        <dbReference type="ARBA" id="ARBA00006767"/>
    </source>
</evidence>
<dbReference type="GO" id="GO:0022627">
    <property type="term" value="C:cytosolic small ribosomal subunit"/>
    <property type="evidence" value="ECO:0007669"/>
    <property type="project" value="TreeGrafter"/>
</dbReference>
<dbReference type="PANTHER" id="PTHR10724:SF7">
    <property type="entry name" value="SMALL RIBOSOMAL SUBUNIT PROTEIN BS1C"/>
    <property type="match status" value="1"/>
</dbReference>
<dbReference type="Pfam" id="PF00575">
    <property type="entry name" value="S1"/>
    <property type="match status" value="3"/>
</dbReference>
<dbReference type="InterPro" id="IPR003029">
    <property type="entry name" value="S1_domain"/>
</dbReference>
<dbReference type="EMBL" id="WJKJ01000318">
    <property type="protein sequence ID" value="MBD3365466.1"/>
    <property type="molecule type" value="Genomic_DNA"/>
</dbReference>
<organism evidence="10 11">
    <name type="scientific">candidate division WOR-3 bacterium</name>
    <dbReference type="NCBI Taxonomy" id="2052148"/>
    <lineage>
        <taxon>Bacteria</taxon>
        <taxon>Bacteria division WOR-3</taxon>
    </lineage>
</organism>
<evidence type="ECO:0000256" key="8">
    <source>
        <dbReference type="SAM" id="MobiDB-lite"/>
    </source>
</evidence>
<feature type="compositionally biased region" description="Basic residues" evidence="8">
    <location>
        <begin position="414"/>
        <end position="431"/>
    </location>
</feature>
<dbReference type="Proteomes" id="UP000630660">
    <property type="component" value="Unassembled WGS sequence"/>
</dbReference>
<evidence type="ECO:0000256" key="4">
    <source>
        <dbReference type="ARBA" id="ARBA00022980"/>
    </source>
</evidence>
<evidence type="ECO:0000259" key="9">
    <source>
        <dbReference type="PROSITE" id="PS50126"/>
    </source>
</evidence>
<name>A0A9D5KD91_UNCW3</name>
<dbReference type="AlphaFoldDB" id="A0A9D5KD91"/>
<dbReference type="GO" id="GO:0003735">
    <property type="term" value="F:structural constituent of ribosome"/>
    <property type="evidence" value="ECO:0007669"/>
    <property type="project" value="TreeGrafter"/>
</dbReference>
<dbReference type="Gene3D" id="2.40.50.140">
    <property type="entry name" value="Nucleic acid-binding proteins"/>
    <property type="match status" value="3"/>
</dbReference>
<evidence type="ECO:0000313" key="10">
    <source>
        <dbReference type="EMBL" id="MBD3365466.1"/>
    </source>
</evidence>
<comment type="similarity">
    <text evidence="1">Belongs to the bacterial ribosomal protein bS1 family.</text>
</comment>